<dbReference type="PANTHER" id="PTHR42933:SF3">
    <property type="entry name" value="TYPE I RESTRICTION ENZYME MJAVIII METHYLASE SUBUNIT"/>
    <property type="match status" value="1"/>
</dbReference>
<dbReference type="GO" id="GO:0009307">
    <property type="term" value="P:DNA restriction-modification system"/>
    <property type="evidence" value="ECO:0007669"/>
    <property type="project" value="UniProtKB-KW"/>
</dbReference>
<comment type="caution">
    <text evidence="9">The sequence shown here is derived from an EMBL/GenBank/DDBJ whole genome shotgun (WGS) entry which is preliminary data.</text>
</comment>
<comment type="catalytic activity">
    <reaction evidence="7">
        <text>a 2'-deoxyadenosine in DNA + S-adenosyl-L-methionine = an N(6)-methyl-2'-deoxyadenosine in DNA + S-adenosyl-L-homocysteine + H(+)</text>
        <dbReference type="Rhea" id="RHEA:15197"/>
        <dbReference type="Rhea" id="RHEA-COMP:12418"/>
        <dbReference type="Rhea" id="RHEA-COMP:12419"/>
        <dbReference type="ChEBI" id="CHEBI:15378"/>
        <dbReference type="ChEBI" id="CHEBI:57856"/>
        <dbReference type="ChEBI" id="CHEBI:59789"/>
        <dbReference type="ChEBI" id="CHEBI:90615"/>
        <dbReference type="ChEBI" id="CHEBI:90616"/>
        <dbReference type="EC" id="2.1.1.72"/>
    </reaction>
</comment>
<dbReference type="GO" id="GO:0009007">
    <property type="term" value="F:site-specific DNA-methyltransferase (adenine-specific) activity"/>
    <property type="evidence" value="ECO:0007669"/>
    <property type="project" value="UniProtKB-EC"/>
</dbReference>
<dbReference type="Proteomes" id="UP000521017">
    <property type="component" value="Unassembled WGS sequence"/>
</dbReference>
<dbReference type="InterPro" id="IPR051537">
    <property type="entry name" value="DNA_Adenine_Mtase"/>
</dbReference>
<dbReference type="Gene3D" id="3.40.50.150">
    <property type="entry name" value="Vaccinia Virus protein VP39"/>
    <property type="match status" value="1"/>
</dbReference>
<evidence type="ECO:0000256" key="3">
    <source>
        <dbReference type="ARBA" id="ARBA00022603"/>
    </source>
</evidence>
<dbReference type="GO" id="GO:0003677">
    <property type="term" value="F:DNA binding"/>
    <property type="evidence" value="ECO:0007669"/>
    <property type="project" value="InterPro"/>
</dbReference>
<dbReference type="RefSeq" id="WP_184623658.1">
    <property type="nucleotide sequence ID" value="NZ_JACHCC010000003.1"/>
</dbReference>
<name>A0A7X0MJ22_9SPHI</name>
<dbReference type="PROSITE" id="PS00092">
    <property type="entry name" value="N6_MTASE"/>
    <property type="match status" value="1"/>
</dbReference>
<keyword evidence="5" id="KW-0949">S-adenosyl-L-methionine</keyword>
<dbReference type="SUPFAM" id="SSF53335">
    <property type="entry name" value="S-adenosyl-L-methionine-dependent methyltransferases"/>
    <property type="match status" value="1"/>
</dbReference>
<comment type="similarity">
    <text evidence="1">Belongs to the N(4)/N(6)-methyltransferase family.</text>
</comment>
<dbReference type="Pfam" id="PF02384">
    <property type="entry name" value="N6_Mtase"/>
    <property type="match status" value="1"/>
</dbReference>
<dbReference type="PANTHER" id="PTHR42933">
    <property type="entry name" value="SLR6095 PROTEIN"/>
    <property type="match status" value="1"/>
</dbReference>
<dbReference type="GO" id="GO:0032259">
    <property type="term" value="P:methylation"/>
    <property type="evidence" value="ECO:0007669"/>
    <property type="project" value="UniProtKB-KW"/>
</dbReference>
<proteinExistence type="inferred from homology"/>
<evidence type="ECO:0000313" key="9">
    <source>
        <dbReference type="EMBL" id="MBB6499008.1"/>
    </source>
</evidence>
<gene>
    <name evidence="9" type="ORF">HDF25_001149</name>
</gene>
<keyword evidence="6" id="KW-0680">Restriction system</keyword>
<sequence length="451" mass="50549">MKISFEDARVLVNAQLNIFSASGIRERSGLDIITVCILLSYLNNKTPELTTDIAIKEDLVRLKDSNEISEDLANIFKKYINLIPGFPSEILGLDISDINRVQNKSFFRILNEWNDFVDRNQVIWSYEEILLLFDALETPVENSYGSDSPFMTPKDVVKLITSSLLINDNAKNIYDPFARTGEFISEIGSLLNNGIKIVASSLHNASLITAKLKMFMLQTSDVKWIRPINNTFIPDVSEKFDYIITNPPFGIKTNKRTGGEWTTEFNNGRSEIDFLCHILDHLSEAGNAAILVPDGILSSGGKVESLRKKMIEEGILEAAISLPPKMFYNTGVKAAILFLNKTKFNDRILLMDATSLGSKSKLKHNFSEADISSIVYIVDQFRTNTKSTDSISSVVSLNQLKENNYDLQCASYLTESIYPEKTNSIASLLNECNELEIAIKNVQANIARLLK</sequence>
<evidence type="ECO:0000256" key="5">
    <source>
        <dbReference type="ARBA" id="ARBA00022691"/>
    </source>
</evidence>
<reference evidence="9 10" key="1">
    <citation type="submission" date="2020-08" db="EMBL/GenBank/DDBJ databases">
        <title>Genomic Encyclopedia of Type Strains, Phase IV (KMG-V): Genome sequencing to study the core and pangenomes of soil and plant-associated prokaryotes.</title>
        <authorList>
            <person name="Whitman W."/>
        </authorList>
    </citation>
    <scope>NUCLEOTIDE SEQUENCE [LARGE SCALE GENOMIC DNA]</scope>
    <source>
        <strain evidence="9 10">M2T3</strain>
    </source>
</reference>
<evidence type="ECO:0000256" key="4">
    <source>
        <dbReference type="ARBA" id="ARBA00022679"/>
    </source>
</evidence>
<keyword evidence="4" id="KW-0808">Transferase</keyword>
<dbReference type="EC" id="2.1.1.72" evidence="2"/>
<feature type="domain" description="DNA methylase adenine-specific" evidence="8">
    <location>
        <begin position="147"/>
        <end position="415"/>
    </location>
</feature>
<dbReference type="InterPro" id="IPR002052">
    <property type="entry name" value="DNA_methylase_N6_adenine_CS"/>
</dbReference>
<evidence type="ECO:0000256" key="1">
    <source>
        <dbReference type="ARBA" id="ARBA00006594"/>
    </source>
</evidence>
<dbReference type="InterPro" id="IPR029063">
    <property type="entry name" value="SAM-dependent_MTases_sf"/>
</dbReference>
<evidence type="ECO:0000259" key="8">
    <source>
        <dbReference type="Pfam" id="PF02384"/>
    </source>
</evidence>
<accession>A0A7X0MJ22</accession>
<protein>
    <recommendedName>
        <fullName evidence="2">site-specific DNA-methyltransferase (adenine-specific)</fullName>
        <ecNumber evidence="2">2.1.1.72</ecNumber>
    </recommendedName>
</protein>
<evidence type="ECO:0000256" key="2">
    <source>
        <dbReference type="ARBA" id="ARBA00011900"/>
    </source>
</evidence>
<dbReference type="EMBL" id="JACHCC010000003">
    <property type="protein sequence ID" value="MBB6499008.1"/>
    <property type="molecule type" value="Genomic_DNA"/>
</dbReference>
<dbReference type="PRINTS" id="PR00507">
    <property type="entry name" value="N12N6MTFRASE"/>
</dbReference>
<dbReference type="GO" id="GO:0008170">
    <property type="term" value="F:N-methyltransferase activity"/>
    <property type="evidence" value="ECO:0007669"/>
    <property type="project" value="InterPro"/>
</dbReference>
<dbReference type="InterPro" id="IPR003356">
    <property type="entry name" value="DNA_methylase_A-5"/>
</dbReference>
<dbReference type="AlphaFoldDB" id="A0A7X0MJ22"/>
<evidence type="ECO:0000313" key="10">
    <source>
        <dbReference type="Proteomes" id="UP000521017"/>
    </source>
</evidence>
<organism evidence="9 10">
    <name type="scientific">Pedobacter cryoconitis</name>
    <dbReference type="NCBI Taxonomy" id="188932"/>
    <lineage>
        <taxon>Bacteria</taxon>
        <taxon>Pseudomonadati</taxon>
        <taxon>Bacteroidota</taxon>
        <taxon>Sphingobacteriia</taxon>
        <taxon>Sphingobacteriales</taxon>
        <taxon>Sphingobacteriaceae</taxon>
        <taxon>Pedobacter</taxon>
    </lineage>
</organism>
<evidence type="ECO:0000256" key="6">
    <source>
        <dbReference type="ARBA" id="ARBA00022747"/>
    </source>
</evidence>
<evidence type="ECO:0000256" key="7">
    <source>
        <dbReference type="ARBA" id="ARBA00047942"/>
    </source>
</evidence>
<keyword evidence="3 9" id="KW-0489">Methyltransferase</keyword>